<dbReference type="EMBL" id="LGRB01000016">
    <property type="protein sequence ID" value="OCT46164.1"/>
    <property type="molecule type" value="Genomic_DNA"/>
</dbReference>
<comment type="caution">
    <text evidence="9">The sequence shown here is derived from an EMBL/GenBank/DDBJ whole genome shotgun (WGS) entry which is preliminary data.</text>
</comment>
<dbReference type="InterPro" id="IPR051087">
    <property type="entry name" value="Mitochondrial_ACSM"/>
</dbReference>
<dbReference type="InterPro" id="IPR042099">
    <property type="entry name" value="ANL_N_sf"/>
</dbReference>
<gene>
    <name evidence="9" type="primary">Acsm4</name>
    <name evidence="9" type="ORF">CLCR_01101</name>
</gene>
<dbReference type="Pfam" id="PF13193">
    <property type="entry name" value="AMP-binding_C"/>
    <property type="match status" value="1"/>
</dbReference>
<keyword evidence="10" id="KW-1185">Reference proteome</keyword>
<dbReference type="AlphaFoldDB" id="A0A1C1CCA9"/>
<evidence type="ECO:0000256" key="6">
    <source>
        <dbReference type="ARBA" id="ARBA00048477"/>
    </source>
</evidence>
<evidence type="ECO:0000313" key="9">
    <source>
        <dbReference type="EMBL" id="OCT46164.1"/>
    </source>
</evidence>
<dbReference type="Gene3D" id="3.30.300.30">
    <property type="match status" value="1"/>
</dbReference>
<dbReference type="Pfam" id="PF00501">
    <property type="entry name" value="AMP-binding"/>
    <property type="match status" value="1"/>
</dbReference>
<feature type="domain" description="AMP-dependent synthetase/ligase" evidence="7">
    <location>
        <begin position="24"/>
        <end position="400"/>
    </location>
</feature>
<dbReference type="Proteomes" id="UP000094526">
    <property type="component" value="Unassembled WGS sequence"/>
</dbReference>
<dbReference type="InterPro" id="IPR045851">
    <property type="entry name" value="AMP-bd_C_sf"/>
</dbReference>
<dbReference type="eggNOG" id="KOG1175">
    <property type="taxonomic scope" value="Eukaryota"/>
</dbReference>
<dbReference type="OrthoDB" id="6614653at2759"/>
<evidence type="ECO:0000259" key="7">
    <source>
        <dbReference type="Pfam" id="PF00501"/>
    </source>
</evidence>
<dbReference type="InterPro" id="IPR020845">
    <property type="entry name" value="AMP-binding_CS"/>
</dbReference>
<dbReference type="GO" id="GO:0006637">
    <property type="term" value="P:acyl-CoA metabolic process"/>
    <property type="evidence" value="ECO:0007669"/>
    <property type="project" value="TreeGrafter"/>
</dbReference>
<dbReference type="InterPro" id="IPR025110">
    <property type="entry name" value="AMP-bd_C"/>
</dbReference>
<evidence type="ECO:0000256" key="5">
    <source>
        <dbReference type="ARBA" id="ARBA00039009"/>
    </source>
</evidence>
<evidence type="ECO:0000256" key="2">
    <source>
        <dbReference type="ARBA" id="ARBA00022598"/>
    </source>
</evidence>
<dbReference type="GO" id="GO:0006633">
    <property type="term" value="P:fatty acid biosynthetic process"/>
    <property type="evidence" value="ECO:0007669"/>
    <property type="project" value="TreeGrafter"/>
</dbReference>
<protein>
    <recommendedName>
        <fullName evidence="5">medium-chain acyl-CoA ligase</fullName>
        <ecNumber evidence="5">6.2.1.2</ecNumber>
    </recommendedName>
</protein>
<organism evidence="9 10">
    <name type="scientific">Cladophialophora carrionii</name>
    <dbReference type="NCBI Taxonomy" id="86049"/>
    <lineage>
        <taxon>Eukaryota</taxon>
        <taxon>Fungi</taxon>
        <taxon>Dikarya</taxon>
        <taxon>Ascomycota</taxon>
        <taxon>Pezizomycotina</taxon>
        <taxon>Eurotiomycetes</taxon>
        <taxon>Chaetothyriomycetidae</taxon>
        <taxon>Chaetothyriales</taxon>
        <taxon>Herpotrichiellaceae</taxon>
        <taxon>Cladophialophora</taxon>
    </lineage>
</organism>
<evidence type="ECO:0000256" key="3">
    <source>
        <dbReference type="ARBA" id="ARBA00022741"/>
    </source>
</evidence>
<dbReference type="GO" id="GO:0031956">
    <property type="term" value="F:medium-chain fatty acid-CoA ligase activity"/>
    <property type="evidence" value="ECO:0007669"/>
    <property type="project" value="UniProtKB-EC"/>
</dbReference>
<evidence type="ECO:0000259" key="8">
    <source>
        <dbReference type="Pfam" id="PF13193"/>
    </source>
</evidence>
<dbReference type="PANTHER" id="PTHR43605:SF10">
    <property type="entry name" value="ACYL-COA SYNTHETASE MEDIUM CHAIN FAMILY MEMBER 3"/>
    <property type="match status" value="1"/>
</dbReference>
<name>A0A1C1CCA9_9EURO</name>
<dbReference type="SUPFAM" id="SSF56801">
    <property type="entry name" value="Acetyl-CoA synthetase-like"/>
    <property type="match status" value="1"/>
</dbReference>
<keyword evidence="4" id="KW-0067">ATP-binding</keyword>
<dbReference type="InterPro" id="IPR000873">
    <property type="entry name" value="AMP-dep_synth/lig_dom"/>
</dbReference>
<evidence type="ECO:0000256" key="4">
    <source>
        <dbReference type="ARBA" id="ARBA00022840"/>
    </source>
</evidence>
<evidence type="ECO:0000256" key="1">
    <source>
        <dbReference type="ARBA" id="ARBA00006432"/>
    </source>
</evidence>
<feature type="domain" description="AMP-binding enzyme C-terminal" evidence="8">
    <location>
        <begin position="483"/>
        <end position="579"/>
    </location>
</feature>
<dbReference type="Gene3D" id="3.40.50.12780">
    <property type="entry name" value="N-terminal domain of ligase-like"/>
    <property type="match status" value="1"/>
</dbReference>
<keyword evidence="3" id="KW-0547">Nucleotide-binding</keyword>
<reference evidence="10" key="1">
    <citation type="submission" date="2015-07" db="EMBL/GenBank/DDBJ databases">
        <authorList>
            <person name="Teixeira M.M."/>
            <person name="Souza R.C."/>
            <person name="Almeida L.G."/>
            <person name="Vicente V.A."/>
            <person name="de Hoog S."/>
            <person name="Bocca A.L."/>
            <person name="de Almeida S.R."/>
            <person name="Vasconcelos A.T."/>
            <person name="Felipe M.S."/>
        </authorList>
    </citation>
    <scope>NUCLEOTIDE SEQUENCE [LARGE SCALE GENOMIC DNA]</scope>
    <source>
        <strain evidence="10">KSF</strain>
    </source>
</reference>
<dbReference type="VEuPathDB" id="FungiDB:CLCR_01101"/>
<dbReference type="VEuPathDB" id="FungiDB:G647_09359"/>
<dbReference type="GO" id="GO:0004321">
    <property type="term" value="F:fatty-acyl-CoA synthase activity"/>
    <property type="evidence" value="ECO:0007669"/>
    <property type="project" value="TreeGrafter"/>
</dbReference>
<comment type="catalytic activity">
    <reaction evidence="6">
        <text>a medium-chain fatty acid + ATP + CoA = a medium-chain fatty acyl-CoA + AMP + diphosphate</text>
        <dbReference type="Rhea" id="RHEA:48340"/>
        <dbReference type="ChEBI" id="CHEBI:30616"/>
        <dbReference type="ChEBI" id="CHEBI:33019"/>
        <dbReference type="ChEBI" id="CHEBI:57287"/>
        <dbReference type="ChEBI" id="CHEBI:59558"/>
        <dbReference type="ChEBI" id="CHEBI:90546"/>
        <dbReference type="ChEBI" id="CHEBI:456215"/>
        <dbReference type="EC" id="6.2.1.2"/>
    </reaction>
    <physiologicalReaction direction="left-to-right" evidence="6">
        <dbReference type="Rhea" id="RHEA:48341"/>
    </physiologicalReaction>
</comment>
<dbReference type="GO" id="GO:0005524">
    <property type="term" value="F:ATP binding"/>
    <property type="evidence" value="ECO:0007669"/>
    <property type="project" value="UniProtKB-KW"/>
</dbReference>
<dbReference type="PANTHER" id="PTHR43605">
    <property type="entry name" value="ACYL-COENZYME A SYNTHETASE"/>
    <property type="match status" value="1"/>
</dbReference>
<dbReference type="STRING" id="86049.A0A1C1CCA9"/>
<dbReference type="PROSITE" id="PS00455">
    <property type="entry name" value="AMP_BINDING"/>
    <property type="match status" value="1"/>
</dbReference>
<evidence type="ECO:0000313" key="10">
    <source>
        <dbReference type="Proteomes" id="UP000094526"/>
    </source>
</evidence>
<proteinExistence type="inferred from homology"/>
<sequence>MASSVPVSPLRLPSAFNFATDVVEYWAKKDPSLVALYWTDQSLSTTKQLTYSHFARQSQRIASLLTSLGIKQGDTAIVISPRIPEWWEIGTACLRAGVVMCPCTTLLVDKDIEYRLQVSHATTFIGDSTSVAKCLQVRSKCPNLRTIIQLDGTVSSPPAAAAAAEAGVVDFHAALDKIPSDATFAVPSSLGPKSPGMIFFTSGTTGPPKMVLHTQTSYPLAHALTGMHWLDLSPGKIYWNLSEQGWAKAAWAWLSTWNCGATLFVHDDRLAFHPRRTLQVLNRFPITTLCAPPTVYRQLVLDENRRFFATAEGRPRALTHCCGAGEPLNESVVRTWKEMTRGIEIFDAYGQTETIVVCANQKVNQVKPGSMGKPVPGVPLVVVDSDGNITEPGVEGDIAIVIERSGSSSGGNDDGQHSFFGFFEGYIDKSTGKVDNKIKTLANGKTFFLTGDRAMRDQDGYFWFVGRADDVINSAGYRIGPFEVESTLKLHPSVVESAVVGSPDPTRDEVVKAFVVLTDSAASRIAKAETDADATAAAAAAALTRELQDFCKRNAAPYKYPRRIEFVDAAFLPKTISGKIKRAELKMLERRRYQEGERARAGATATAKL</sequence>
<accession>A0A1C1CCA9</accession>
<comment type="similarity">
    <text evidence="1">Belongs to the ATP-dependent AMP-binding enzyme family.</text>
</comment>
<dbReference type="EC" id="6.2.1.2" evidence="5"/>
<keyword evidence="2" id="KW-0436">Ligase</keyword>